<protein>
    <submittedName>
        <fullName evidence="1">Uncharacterized protein</fullName>
    </submittedName>
</protein>
<accession>A0A9P1IPC9</accession>
<dbReference type="Proteomes" id="UP001152747">
    <property type="component" value="Unassembled WGS sequence"/>
</dbReference>
<gene>
    <name evidence="1" type="ORF">CAMP_LOCUS9559</name>
</gene>
<sequence>MQLQNSSMILQFHHSSNFFDFIFNYQPKIGNFLVQIFNVKFNFWVKKIEL</sequence>
<comment type="caution">
    <text evidence="1">The sequence shown here is derived from an EMBL/GenBank/DDBJ whole genome shotgun (WGS) entry which is preliminary data.</text>
</comment>
<keyword evidence="2" id="KW-1185">Reference proteome</keyword>
<evidence type="ECO:0000313" key="2">
    <source>
        <dbReference type="Proteomes" id="UP001152747"/>
    </source>
</evidence>
<proteinExistence type="predicted"/>
<dbReference type="AlphaFoldDB" id="A0A9P1IPC9"/>
<evidence type="ECO:0000313" key="1">
    <source>
        <dbReference type="EMBL" id="CAI5446922.1"/>
    </source>
</evidence>
<organism evidence="1 2">
    <name type="scientific">Caenorhabditis angaria</name>
    <dbReference type="NCBI Taxonomy" id="860376"/>
    <lineage>
        <taxon>Eukaryota</taxon>
        <taxon>Metazoa</taxon>
        <taxon>Ecdysozoa</taxon>
        <taxon>Nematoda</taxon>
        <taxon>Chromadorea</taxon>
        <taxon>Rhabditida</taxon>
        <taxon>Rhabditina</taxon>
        <taxon>Rhabditomorpha</taxon>
        <taxon>Rhabditoidea</taxon>
        <taxon>Rhabditidae</taxon>
        <taxon>Peloderinae</taxon>
        <taxon>Caenorhabditis</taxon>
    </lineage>
</organism>
<name>A0A9P1IPC9_9PELO</name>
<dbReference type="EMBL" id="CANHGI010000004">
    <property type="protein sequence ID" value="CAI5446922.1"/>
    <property type="molecule type" value="Genomic_DNA"/>
</dbReference>
<reference evidence="1" key="1">
    <citation type="submission" date="2022-11" db="EMBL/GenBank/DDBJ databases">
        <authorList>
            <person name="Kikuchi T."/>
        </authorList>
    </citation>
    <scope>NUCLEOTIDE SEQUENCE</scope>
    <source>
        <strain evidence="1">PS1010</strain>
    </source>
</reference>